<reference evidence="3" key="1">
    <citation type="submission" date="2020-05" db="EMBL/GenBank/DDBJ databases">
        <title>Phylogenomic resolution of chytrid fungi.</title>
        <authorList>
            <person name="Stajich J.E."/>
            <person name="Amses K."/>
            <person name="Simmons R."/>
            <person name="Seto K."/>
            <person name="Myers J."/>
            <person name="Bonds A."/>
            <person name="Quandt C.A."/>
            <person name="Barry K."/>
            <person name="Liu P."/>
            <person name="Grigoriev I."/>
            <person name="Longcore J.E."/>
            <person name="James T.Y."/>
        </authorList>
    </citation>
    <scope>NUCLEOTIDE SEQUENCE</scope>
    <source>
        <strain evidence="3">JEL0318</strain>
    </source>
</reference>
<protein>
    <submittedName>
        <fullName evidence="3">Uncharacterized protein</fullName>
    </submittedName>
</protein>
<evidence type="ECO:0000313" key="4">
    <source>
        <dbReference type="Proteomes" id="UP001212841"/>
    </source>
</evidence>
<name>A0AAD5X865_9FUNG</name>
<feature type="chain" id="PRO_5041953422" evidence="2">
    <location>
        <begin position="30"/>
        <end position="590"/>
    </location>
</feature>
<dbReference type="AlphaFoldDB" id="A0AAD5X865"/>
<feature type="signal peptide" evidence="2">
    <location>
        <begin position="1"/>
        <end position="29"/>
    </location>
</feature>
<evidence type="ECO:0000256" key="1">
    <source>
        <dbReference type="SAM" id="MobiDB-lite"/>
    </source>
</evidence>
<feature type="compositionally biased region" description="Basic residues" evidence="1">
    <location>
        <begin position="434"/>
        <end position="465"/>
    </location>
</feature>
<feature type="compositionally biased region" description="Low complexity" evidence="1">
    <location>
        <begin position="419"/>
        <end position="433"/>
    </location>
</feature>
<keyword evidence="4" id="KW-1185">Reference proteome</keyword>
<dbReference type="Gene3D" id="2.70.50.70">
    <property type="match status" value="1"/>
</dbReference>
<dbReference type="EMBL" id="JADGJD010000069">
    <property type="protein sequence ID" value="KAJ3055648.1"/>
    <property type="molecule type" value="Genomic_DNA"/>
</dbReference>
<gene>
    <name evidence="3" type="ORF">HK097_009847</name>
</gene>
<accession>A0AAD5X865</accession>
<evidence type="ECO:0000313" key="3">
    <source>
        <dbReference type="EMBL" id="KAJ3055648.1"/>
    </source>
</evidence>
<dbReference type="Proteomes" id="UP001212841">
    <property type="component" value="Unassembled WGS sequence"/>
</dbReference>
<feature type="compositionally biased region" description="Low complexity" evidence="1">
    <location>
        <begin position="466"/>
        <end position="477"/>
    </location>
</feature>
<comment type="caution">
    <text evidence="3">The sequence shown here is derived from an EMBL/GenBank/DDBJ whole genome shotgun (WGS) entry which is preliminary data.</text>
</comment>
<feature type="region of interest" description="Disordered" evidence="1">
    <location>
        <begin position="406"/>
        <end position="477"/>
    </location>
</feature>
<proteinExistence type="predicted"/>
<evidence type="ECO:0000256" key="2">
    <source>
        <dbReference type="SAM" id="SignalP"/>
    </source>
</evidence>
<sequence length="590" mass="63334">MRPTTTNSSVLTLLFSLVLVCLWVGTAHAQDASAVPDAAVSAMAPSVWLSCPSSFNPDVARRGSSIGPCEPRSANGAPITQVTAGDRIKVGWVSGNQGGGYVRLALVPETEAGDATNFDRNVLKTTCFGYDQREGRSAFGTCVHPCNGRPGCQWQADPADDERFDTTITVPYNLADGRYVLQMVALPGNAPDPIYSCSLLSITGGNTDLTCPAPDTIPEAPNCLKAAGPVLDTITTNVGAKAGAYCYASDGPSEIDAAIEDRPVNAECDPRVSCDLSVNDNICRQELFGISDRSQPSQTCDPEQTTQPTFTQIEATSTPPACITNGVISDEASFCTDYQYNCDTVCTGEGLNPVDVNRCTPNSDFPFGVDLSCQCGGQDLTNSILNALIPGACVPTQSVAPDVVSASTTTEEDQSDAITSTTTTTRTTTTTTTKRTKTKCRTKTRKTRTRTRKTRTRTRKTRTSRTSRTTRATPTPTCAPVIEDGTECNFQKDRPRCSGRKWVECLAKASRTSPTGFTAAWKSRSCSKGTACIDIRGGGFACDYVEKSPCLQIEQGRLLSKRDNVFVMPRALEPEPAREDENYYLDLLDD</sequence>
<keyword evidence="2" id="KW-0732">Signal</keyword>
<organism evidence="3 4">
    <name type="scientific">Rhizophlyctis rosea</name>
    <dbReference type="NCBI Taxonomy" id="64517"/>
    <lineage>
        <taxon>Eukaryota</taxon>
        <taxon>Fungi</taxon>
        <taxon>Fungi incertae sedis</taxon>
        <taxon>Chytridiomycota</taxon>
        <taxon>Chytridiomycota incertae sedis</taxon>
        <taxon>Chytridiomycetes</taxon>
        <taxon>Rhizophlyctidales</taxon>
        <taxon>Rhizophlyctidaceae</taxon>
        <taxon>Rhizophlyctis</taxon>
    </lineage>
</organism>